<evidence type="ECO:0000256" key="5">
    <source>
        <dbReference type="ARBA" id="ARBA00023136"/>
    </source>
</evidence>
<reference evidence="8 9" key="1">
    <citation type="submission" date="2015-12" db="EMBL/GenBank/DDBJ databases">
        <title>The genome of Folsomia candida.</title>
        <authorList>
            <person name="Faddeeva A."/>
            <person name="Derks M.F."/>
            <person name="Anvar Y."/>
            <person name="Smit S."/>
            <person name="Van Straalen N."/>
            <person name="Roelofs D."/>
        </authorList>
    </citation>
    <scope>NUCLEOTIDE SEQUENCE [LARGE SCALE GENOMIC DNA]</scope>
    <source>
        <strain evidence="8 9">VU population</strain>
        <tissue evidence="8">Whole body</tissue>
    </source>
</reference>
<feature type="transmembrane region" description="Helical" evidence="7">
    <location>
        <begin position="548"/>
        <end position="567"/>
    </location>
</feature>
<feature type="transmembrane region" description="Helical" evidence="7">
    <location>
        <begin position="470"/>
        <end position="491"/>
    </location>
</feature>
<dbReference type="InterPro" id="IPR013604">
    <property type="entry name" value="7TM_chemorcpt"/>
</dbReference>
<dbReference type="Pfam" id="PF08395">
    <property type="entry name" value="7tm_7"/>
    <property type="match status" value="1"/>
</dbReference>
<evidence type="ECO:0000256" key="3">
    <source>
        <dbReference type="ARBA" id="ARBA00022692"/>
    </source>
</evidence>
<proteinExistence type="predicted"/>
<dbReference type="EMBL" id="LNIX01000001">
    <property type="protein sequence ID" value="OXA62934.1"/>
    <property type="molecule type" value="Genomic_DNA"/>
</dbReference>
<evidence type="ECO:0000313" key="8">
    <source>
        <dbReference type="EMBL" id="OXA62934.1"/>
    </source>
</evidence>
<evidence type="ECO:0000256" key="6">
    <source>
        <dbReference type="SAM" id="MobiDB-lite"/>
    </source>
</evidence>
<evidence type="ECO:0000256" key="7">
    <source>
        <dbReference type="SAM" id="Phobius"/>
    </source>
</evidence>
<feature type="transmembrane region" description="Helical" evidence="7">
    <location>
        <begin position="288"/>
        <end position="312"/>
    </location>
</feature>
<evidence type="ECO:0000256" key="1">
    <source>
        <dbReference type="ARBA" id="ARBA00004651"/>
    </source>
</evidence>
<comment type="caution">
    <text evidence="8">The sequence shown here is derived from an EMBL/GenBank/DDBJ whole genome shotgun (WGS) entry which is preliminary data.</text>
</comment>
<dbReference type="OrthoDB" id="6366728at2759"/>
<feature type="region of interest" description="Disordered" evidence="6">
    <location>
        <begin position="1"/>
        <end position="78"/>
    </location>
</feature>
<keyword evidence="2" id="KW-1003">Cell membrane</keyword>
<feature type="transmembrane region" description="Helical" evidence="7">
    <location>
        <begin position="233"/>
        <end position="255"/>
    </location>
</feature>
<comment type="subcellular location">
    <subcellularLocation>
        <location evidence="1">Cell membrane</location>
        <topology evidence="1">Multi-pass membrane protein</topology>
    </subcellularLocation>
</comment>
<sequence length="612" mass="70386">MEDDADDIDLDAPIDPATNDTPAPDPNQPDAPVKPRKKPALHKYYVDDEDEDSNDEHDHEHDQAEQAEEHAGEGHVKKEELSQIIVHKKPPNLKSVLTYHEEIPRWEIRHFANGLDAAFAPCKIFMLALFRFPLQLTIHDDYSREFTYSWKSFRGWMFFLTGGLICLNAILISASLGAVMLDYPRQPDAGLNTTWLKRYNVPGNSRESTDTYELHKPQQELRIEELFLLQRNFVPMILLVLSLGHICTGDVSLFFRRTFIAKYFTFWEEAVEIMKMDAGKHPDNVHKYLIRVTSFYAGFLVVFIGLCAGRIAPVATGAPTQLVILWSRLFFPSIHAWKYLHILRWFGIVVYVYLLMCSKVYILLLLYICKILKNAYATWNERLVTVIHKGKKEEKKSRKEHCAARTGFDHLFRDYVVLLDLLRGADTMFANVIESYFGTQVFSLCFEVYYLLRTFSAHDEFAFARKLDGILITIYLFHSVIMLLLATNASAQVGEEAMEGLEIIRRNGCIGHKSIKEMYFTLSLYMSYTGHFETALTAGKFVTFDRSFMVSLVGTIFSYFIILTQFTPPLSMLDPNKLELINTKHLIINVESTYQINADMKVGYDTLSNITT</sequence>
<feature type="compositionally biased region" description="Low complexity" evidence="6">
    <location>
        <begin position="13"/>
        <end position="22"/>
    </location>
</feature>
<feature type="transmembrane region" description="Helical" evidence="7">
    <location>
        <begin position="342"/>
        <end position="368"/>
    </location>
</feature>
<dbReference type="AlphaFoldDB" id="A0A226F0J6"/>
<evidence type="ECO:0000256" key="4">
    <source>
        <dbReference type="ARBA" id="ARBA00022989"/>
    </source>
</evidence>
<dbReference type="GO" id="GO:0005886">
    <property type="term" value="C:plasma membrane"/>
    <property type="evidence" value="ECO:0007669"/>
    <property type="project" value="UniProtKB-SubCell"/>
</dbReference>
<keyword evidence="4 7" id="KW-1133">Transmembrane helix</keyword>
<feature type="compositionally biased region" description="Basic and acidic residues" evidence="6">
    <location>
        <begin position="56"/>
        <end position="78"/>
    </location>
</feature>
<protein>
    <submittedName>
        <fullName evidence="8">Gustatory receptor for sugar taste 64a</fullName>
    </submittedName>
</protein>
<dbReference type="GO" id="GO:0050909">
    <property type="term" value="P:sensory perception of taste"/>
    <property type="evidence" value="ECO:0007669"/>
    <property type="project" value="InterPro"/>
</dbReference>
<dbReference type="Proteomes" id="UP000198287">
    <property type="component" value="Unassembled WGS sequence"/>
</dbReference>
<feature type="transmembrane region" description="Helical" evidence="7">
    <location>
        <begin position="156"/>
        <end position="181"/>
    </location>
</feature>
<keyword evidence="3 7" id="KW-0812">Transmembrane</keyword>
<gene>
    <name evidence="8" type="ORF">Fcan01_01815</name>
</gene>
<dbReference type="OMA" id="MSYTGHF"/>
<organism evidence="8 9">
    <name type="scientific">Folsomia candida</name>
    <name type="common">Springtail</name>
    <dbReference type="NCBI Taxonomy" id="158441"/>
    <lineage>
        <taxon>Eukaryota</taxon>
        <taxon>Metazoa</taxon>
        <taxon>Ecdysozoa</taxon>
        <taxon>Arthropoda</taxon>
        <taxon>Hexapoda</taxon>
        <taxon>Collembola</taxon>
        <taxon>Entomobryomorpha</taxon>
        <taxon>Isotomoidea</taxon>
        <taxon>Isotomidae</taxon>
        <taxon>Proisotominae</taxon>
        <taxon>Folsomia</taxon>
    </lineage>
</organism>
<keyword evidence="9" id="KW-1185">Reference proteome</keyword>
<feature type="compositionally biased region" description="Acidic residues" evidence="6">
    <location>
        <begin position="1"/>
        <end position="12"/>
    </location>
</feature>
<keyword evidence="8" id="KW-0675">Receptor</keyword>
<evidence type="ECO:0000256" key="2">
    <source>
        <dbReference type="ARBA" id="ARBA00022475"/>
    </source>
</evidence>
<accession>A0A226F0J6</accession>
<keyword evidence="5 7" id="KW-0472">Membrane</keyword>
<evidence type="ECO:0000313" key="9">
    <source>
        <dbReference type="Proteomes" id="UP000198287"/>
    </source>
</evidence>
<name>A0A226F0J6_FOLCA</name>